<feature type="region of interest" description="Disordered" evidence="1">
    <location>
        <begin position="193"/>
        <end position="304"/>
    </location>
</feature>
<dbReference type="PROSITE" id="PS50195">
    <property type="entry name" value="PX"/>
    <property type="match status" value="1"/>
</dbReference>
<dbReference type="Gene3D" id="3.30.1520.10">
    <property type="entry name" value="Phox-like domain"/>
    <property type="match status" value="1"/>
</dbReference>
<dbReference type="Pfam" id="PF00787">
    <property type="entry name" value="PX"/>
    <property type="match status" value="1"/>
</dbReference>
<evidence type="ECO:0000313" key="4">
    <source>
        <dbReference type="Proteomes" id="UP000265427"/>
    </source>
</evidence>
<dbReference type="InterPro" id="IPR001683">
    <property type="entry name" value="PX_dom"/>
</dbReference>
<feature type="domain" description="PX" evidence="2">
    <location>
        <begin position="13"/>
        <end position="154"/>
    </location>
</feature>
<reference evidence="3 4" key="1">
    <citation type="submission" date="2018-08" db="EMBL/GenBank/DDBJ databases">
        <title>Aphanomyces genome sequencing and annotation.</title>
        <authorList>
            <person name="Minardi D."/>
            <person name="Oidtmann B."/>
            <person name="Van Der Giezen M."/>
            <person name="Studholme D.J."/>
        </authorList>
    </citation>
    <scope>NUCLEOTIDE SEQUENCE [LARGE SCALE GENOMIC DNA]</scope>
    <source>
        <strain evidence="3 4">Kv</strain>
    </source>
</reference>
<dbReference type="GO" id="GO:0035091">
    <property type="term" value="F:phosphatidylinositol binding"/>
    <property type="evidence" value="ECO:0007669"/>
    <property type="project" value="InterPro"/>
</dbReference>
<dbReference type="SUPFAM" id="SSF64268">
    <property type="entry name" value="PX domain"/>
    <property type="match status" value="1"/>
</dbReference>
<dbReference type="AlphaFoldDB" id="A0A397AHD5"/>
<dbReference type="CDD" id="cd06093">
    <property type="entry name" value="PX_domain"/>
    <property type="match status" value="1"/>
</dbReference>
<dbReference type="EMBL" id="QUSZ01006706">
    <property type="protein sequence ID" value="RHY04871.1"/>
    <property type="molecule type" value="Genomic_DNA"/>
</dbReference>
<dbReference type="VEuPathDB" id="FungiDB:H257_08330"/>
<comment type="caution">
    <text evidence="3">The sequence shown here is derived from an EMBL/GenBank/DDBJ whole genome shotgun (WGS) entry which is preliminary data.</text>
</comment>
<dbReference type="InterPro" id="IPR036871">
    <property type="entry name" value="PX_dom_sf"/>
</dbReference>
<dbReference type="Proteomes" id="UP000265427">
    <property type="component" value="Unassembled WGS sequence"/>
</dbReference>
<organism evidence="3 4">
    <name type="scientific">Aphanomyces astaci</name>
    <name type="common">Crayfish plague agent</name>
    <dbReference type="NCBI Taxonomy" id="112090"/>
    <lineage>
        <taxon>Eukaryota</taxon>
        <taxon>Sar</taxon>
        <taxon>Stramenopiles</taxon>
        <taxon>Oomycota</taxon>
        <taxon>Saprolegniomycetes</taxon>
        <taxon>Saprolegniales</taxon>
        <taxon>Verrucalvaceae</taxon>
        <taxon>Aphanomyces</taxon>
    </lineage>
</organism>
<accession>A0A397AHD5</accession>
<sequence length="323" mass="35327">MERFSYSRNGAGVDLKCSVRVSIPMVTKVCNKVHYKVAMKTTHVNPPKSWEVLRPYSHFAALRKELLLTFKECKANMCPGCKHYEKAIVQFDFPRKHLFSSTTTEVLRHRQLALQAFVAMLASHTFTTAPRCPTCSGRVFELVRDFLTTEVGAANVDNPNDEASSSVLDEETRRSAFAVDNFVEFHTPSADVVVDSNGDFVDSPTKRRSSPSEGGAAPLPPPPATNTPTGSKKRSSFHSFGSGGSNEDTSPSTENSRSSHSDVSSKPAKVYRQSSVSDLANIHLDDVRPAQVAGGPCVDDDEGDLNMDFMAHIATDPSLVEQQ</sequence>
<evidence type="ECO:0000313" key="3">
    <source>
        <dbReference type="EMBL" id="RHY04871.1"/>
    </source>
</evidence>
<evidence type="ECO:0000259" key="2">
    <source>
        <dbReference type="PROSITE" id="PS50195"/>
    </source>
</evidence>
<gene>
    <name evidence="3" type="ORF">DYB36_003910</name>
</gene>
<evidence type="ECO:0000256" key="1">
    <source>
        <dbReference type="SAM" id="MobiDB-lite"/>
    </source>
</evidence>
<protein>
    <recommendedName>
        <fullName evidence="2">PX domain-containing protein</fullName>
    </recommendedName>
</protein>
<name>A0A397AHD5_APHAT</name>
<feature type="compositionally biased region" description="Polar residues" evidence="1">
    <location>
        <begin position="246"/>
        <end position="264"/>
    </location>
</feature>
<proteinExistence type="predicted"/>